<evidence type="ECO:0000313" key="1">
    <source>
        <dbReference type="Proteomes" id="UP000694865"/>
    </source>
</evidence>
<reference evidence="2" key="1">
    <citation type="submission" date="2025-08" db="UniProtKB">
        <authorList>
            <consortium name="RefSeq"/>
        </authorList>
    </citation>
    <scope>IDENTIFICATION</scope>
    <source>
        <tissue evidence="2">Testes</tissue>
    </source>
</reference>
<protein>
    <submittedName>
        <fullName evidence="2">Uncharacterized protein LOC102807058</fullName>
    </submittedName>
</protein>
<gene>
    <name evidence="2" type="primary">LOC102807058</name>
</gene>
<evidence type="ECO:0000313" key="2">
    <source>
        <dbReference type="RefSeq" id="XP_006815536.1"/>
    </source>
</evidence>
<organism evidence="1 2">
    <name type="scientific">Saccoglossus kowalevskii</name>
    <name type="common">Acorn worm</name>
    <dbReference type="NCBI Taxonomy" id="10224"/>
    <lineage>
        <taxon>Eukaryota</taxon>
        <taxon>Metazoa</taxon>
        <taxon>Hemichordata</taxon>
        <taxon>Enteropneusta</taxon>
        <taxon>Harrimaniidae</taxon>
        <taxon>Saccoglossus</taxon>
    </lineage>
</organism>
<sequence length="144" mass="16248">MSTDGESDNGIVMKPVKAKYELAMHSVKVRRSGTLSDVSALWDLQQGTAVMSASSMSCHYKQMEGDKNRFQRTTSVDSFNLRSHPNEMLTGLRYFERAIKGENNEHAKTAFSWGAVEKGALARCLLQYVVRPRMCWHLNRGFLG</sequence>
<dbReference type="RefSeq" id="XP_006815536.1">
    <property type="nucleotide sequence ID" value="XM_006815473.1"/>
</dbReference>
<accession>A0ABM0M695</accession>
<name>A0ABM0M695_SACKO</name>
<proteinExistence type="predicted"/>
<keyword evidence="1" id="KW-1185">Reference proteome</keyword>
<dbReference type="Proteomes" id="UP000694865">
    <property type="component" value="Unplaced"/>
</dbReference>
<dbReference type="GeneID" id="102807058"/>